<proteinExistence type="predicted"/>
<feature type="transmembrane region" description="Helical" evidence="1">
    <location>
        <begin position="117"/>
        <end position="143"/>
    </location>
</feature>
<reference evidence="2" key="1">
    <citation type="submission" date="2022-07" db="EMBL/GenBank/DDBJ databases">
        <title>Draft genome sequence of Zalerion maritima ATCC 34329, a (micro)plastics degrading marine fungus.</title>
        <authorList>
            <person name="Paco A."/>
            <person name="Goncalves M.F.M."/>
            <person name="Rocha-Santos T.A.P."/>
            <person name="Alves A."/>
        </authorList>
    </citation>
    <scope>NUCLEOTIDE SEQUENCE</scope>
    <source>
        <strain evidence="2">ATCC 34329</strain>
    </source>
</reference>
<dbReference type="EMBL" id="JAKWBI020000016">
    <property type="protein sequence ID" value="KAJ2906279.1"/>
    <property type="molecule type" value="Genomic_DNA"/>
</dbReference>
<keyword evidence="1" id="KW-1133">Transmembrane helix</keyword>
<gene>
    <name evidence="2" type="ORF">MKZ38_002358</name>
</gene>
<dbReference type="AlphaFoldDB" id="A0AAD5WWU8"/>
<feature type="transmembrane region" description="Helical" evidence="1">
    <location>
        <begin position="6"/>
        <end position="27"/>
    </location>
</feature>
<dbReference type="Proteomes" id="UP001201980">
    <property type="component" value="Unassembled WGS sequence"/>
</dbReference>
<evidence type="ECO:0000256" key="1">
    <source>
        <dbReference type="SAM" id="Phobius"/>
    </source>
</evidence>
<keyword evidence="1" id="KW-0812">Transmembrane</keyword>
<protein>
    <submittedName>
        <fullName evidence="2">Uncharacterized protein</fullName>
    </submittedName>
</protein>
<evidence type="ECO:0000313" key="3">
    <source>
        <dbReference type="Proteomes" id="UP001201980"/>
    </source>
</evidence>
<evidence type="ECO:0000313" key="2">
    <source>
        <dbReference type="EMBL" id="KAJ2906279.1"/>
    </source>
</evidence>
<sequence length="697" mass="74799">MTGTVLIAAVALLIAFLGRQLWSILTFSIHQVRSHMYEDKGDELYHQIQVWLRNSGTGMQFLGSLAGGLFAGFHSTPRPYDAVVTDCGGVDARNPAVPGAGPIRRSRTRRGGYKRRIIPLILATVIFIAFFTAAGLLGAQLFLSADYEALLRNDICGFPQNYSSIGSDLDKRTSLFLTSKTAYKKATMAARSCYDTSGGEEGGVATGRGSDYSSLCGITPVTRVNTSAVYDGKCIFEQDTDVCKTDSLVLDTGALDVRDVLGINVKEAEGMTWRKRSMCVPMDVSKYIVIDNSTGESAFSASHEFQIGKLAVAVSQTSEDGYLTASFENGLPDEPYVLDPLNYAPSSNPDDILTNFVPIDSLTPSSADLSIAALRTGAVFYTPVEDPWFNITDGPDGNDQYVAADLISFLGCHQQYQLCLDSSPSSCTILGGISQISPSNSTAVLPNATKKQRRILELVHEALWAGQFYFAMEFLDTDVLRAKDKLLPFTGLASGNLSDAQWITEARNMMNISLAVSQRRVIDYAVPVITSPEDREIIVAPDAEEGRGLCDSILVRANGDTSFKVVPLVVLLAATALATVANWVLPKIGGWLHGRRLNGKEGMQPDFYQPWTWTSHGTLQLLRLALEGRGIGPWVGQEGDVPRLVGGGGDFVLAGGSDAMGMGGGFRVGAGVGGSSSGSGARLVTELHTLGGVDRKY</sequence>
<keyword evidence="1" id="KW-0472">Membrane</keyword>
<name>A0AAD5WWU8_9PEZI</name>
<organism evidence="2 3">
    <name type="scientific">Zalerion maritima</name>
    <dbReference type="NCBI Taxonomy" id="339359"/>
    <lineage>
        <taxon>Eukaryota</taxon>
        <taxon>Fungi</taxon>
        <taxon>Dikarya</taxon>
        <taxon>Ascomycota</taxon>
        <taxon>Pezizomycotina</taxon>
        <taxon>Sordariomycetes</taxon>
        <taxon>Lulworthiomycetidae</taxon>
        <taxon>Lulworthiales</taxon>
        <taxon>Lulworthiaceae</taxon>
        <taxon>Zalerion</taxon>
    </lineage>
</organism>
<accession>A0AAD5WWU8</accession>
<keyword evidence="3" id="KW-1185">Reference proteome</keyword>
<comment type="caution">
    <text evidence="2">The sequence shown here is derived from an EMBL/GenBank/DDBJ whole genome shotgun (WGS) entry which is preliminary data.</text>
</comment>